<protein>
    <recommendedName>
        <fullName evidence="4">Secreted protein</fullName>
    </recommendedName>
</protein>
<feature type="region of interest" description="Disordered" evidence="1">
    <location>
        <begin position="82"/>
        <end position="104"/>
    </location>
</feature>
<proteinExistence type="predicted"/>
<evidence type="ECO:0000313" key="3">
    <source>
        <dbReference type="Proteomes" id="UP001321421"/>
    </source>
</evidence>
<accession>A0ABN6YM26</accession>
<keyword evidence="3" id="KW-1185">Reference proteome</keyword>
<dbReference type="EMBL" id="AP027735">
    <property type="protein sequence ID" value="BDZ57035.1"/>
    <property type="molecule type" value="Genomic_DNA"/>
</dbReference>
<dbReference type="Proteomes" id="UP001321421">
    <property type="component" value="Chromosome"/>
</dbReference>
<gene>
    <name evidence="2" type="ORF">GCM10025872_06920</name>
</gene>
<evidence type="ECO:0000256" key="1">
    <source>
        <dbReference type="SAM" id="MobiDB-lite"/>
    </source>
</evidence>
<evidence type="ECO:0000313" key="2">
    <source>
        <dbReference type="EMBL" id="BDZ57035.1"/>
    </source>
</evidence>
<sequence length="104" mass="11034">MAGTFCTGCAVVLTRGTIAIQTAHPASTTSIEMIMLRAEPLIPRRRAGVCGDGWVCWARVAGTPPWSPMLLAGLTTGRSARLSRSIESAQRRRSAPKLPSRGAT</sequence>
<organism evidence="2 3">
    <name type="scientific">Barrientosiimonas endolithica</name>
    <dbReference type="NCBI Taxonomy" id="1535208"/>
    <lineage>
        <taxon>Bacteria</taxon>
        <taxon>Bacillati</taxon>
        <taxon>Actinomycetota</taxon>
        <taxon>Actinomycetes</taxon>
        <taxon>Micrococcales</taxon>
        <taxon>Dermacoccaceae</taxon>
        <taxon>Barrientosiimonas</taxon>
    </lineage>
</organism>
<name>A0ABN6YM26_9MICO</name>
<evidence type="ECO:0008006" key="4">
    <source>
        <dbReference type="Google" id="ProtNLM"/>
    </source>
</evidence>
<reference evidence="3" key="1">
    <citation type="journal article" date="2019" name="Int. J. Syst. Evol. Microbiol.">
        <title>The Global Catalogue of Microorganisms (GCM) 10K type strain sequencing project: providing services to taxonomists for standard genome sequencing and annotation.</title>
        <authorList>
            <consortium name="The Broad Institute Genomics Platform"/>
            <consortium name="The Broad Institute Genome Sequencing Center for Infectious Disease"/>
            <person name="Wu L."/>
            <person name="Ma J."/>
        </authorList>
    </citation>
    <scope>NUCLEOTIDE SEQUENCE [LARGE SCALE GENOMIC DNA]</scope>
    <source>
        <strain evidence="3">NBRC 110608</strain>
    </source>
</reference>